<comment type="similarity">
    <text evidence="1 2">Belongs to the dTDP-4-dehydrorhamnose reductase family.</text>
</comment>
<evidence type="ECO:0000259" key="3">
    <source>
        <dbReference type="Pfam" id="PF04321"/>
    </source>
</evidence>
<protein>
    <recommendedName>
        <fullName evidence="2">dTDP-4-dehydrorhamnose reductase</fullName>
        <ecNumber evidence="2">1.1.1.133</ecNumber>
    </recommendedName>
</protein>
<organism evidence="4 5">
    <name type="scientific">Candidatus Uhrbacteria bacterium GW2011_GWF2_39_13</name>
    <dbReference type="NCBI Taxonomy" id="1618995"/>
    <lineage>
        <taxon>Bacteria</taxon>
        <taxon>Candidatus Uhriibacteriota</taxon>
    </lineage>
</organism>
<comment type="caution">
    <text evidence="4">The sequence shown here is derived from an EMBL/GenBank/DDBJ whole genome shotgun (WGS) entry which is preliminary data.</text>
</comment>
<proteinExistence type="inferred from homology"/>
<dbReference type="PANTHER" id="PTHR10491">
    <property type="entry name" value="DTDP-4-DEHYDRORHAMNOSE REDUCTASE"/>
    <property type="match status" value="1"/>
</dbReference>
<dbReference type="GO" id="GO:0048270">
    <property type="term" value="F:methionine adenosyltransferase regulator activity"/>
    <property type="evidence" value="ECO:0007669"/>
    <property type="project" value="TreeGrafter"/>
</dbReference>
<keyword evidence="2" id="KW-0560">Oxidoreductase</keyword>
<evidence type="ECO:0000313" key="4">
    <source>
        <dbReference type="EMBL" id="KKR04456.1"/>
    </source>
</evidence>
<dbReference type="EMBL" id="LBWG01000007">
    <property type="protein sequence ID" value="KKR04456.1"/>
    <property type="molecule type" value="Genomic_DNA"/>
</dbReference>
<dbReference type="InterPro" id="IPR005913">
    <property type="entry name" value="dTDP_dehydrorham_reduct"/>
</dbReference>
<feature type="domain" description="RmlD-like substrate binding" evidence="3">
    <location>
        <begin position="1"/>
        <end position="274"/>
    </location>
</feature>
<dbReference type="PANTHER" id="PTHR10491:SF4">
    <property type="entry name" value="METHIONINE ADENOSYLTRANSFERASE 2 SUBUNIT BETA"/>
    <property type="match status" value="1"/>
</dbReference>
<evidence type="ECO:0000256" key="2">
    <source>
        <dbReference type="RuleBase" id="RU364082"/>
    </source>
</evidence>
<dbReference type="AlphaFoldDB" id="A0A0G0MVI3"/>
<dbReference type="EC" id="1.1.1.133" evidence="2"/>
<gene>
    <name evidence="4" type="ORF">UT30_C0007G0012</name>
</gene>
<dbReference type="SUPFAM" id="SSF51735">
    <property type="entry name" value="NAD(P)-binding Rossmann-fold domains"/>
    <property type="match status" value="1"/>
</dbReference>
<reference evidence="4 5" key="1">
    <citation type="journal article" date="2015" name="Nature">
        <title>rRNA introns, odd ribosomes, and small enigmatic genomes across a large radiation of phyla.</title>
        <authorList>
            <person name="Brown C.T."/>
            <person name="Hug L.A."/>
            <person name="Thomas B.C."/>
            <person name="Sharon I."/>
            <person name="Castelle C.J."/>
            <person name="Singh A."/>
            <person name="Wilkins M.J."/>
            <person name="Williams K.H."/>
            <person name="Banfield J.F."/>
        </authorList>
    </citation>
    <scope>NUCLEOTIDE SEQUENCE [LARGE SCALE GENOMIC DNA]</scope>
</reference>
<comment type="pathway">
    <text evidence="2">Carbohydrate biosynthesis; dTDP-L-rhamnose biosynthesis.</text>
</comment>
<name>A0A0G0MVI3_9BACT</name>
<sequence>MKILIFGKGYMGERCARVWADEAILSEVHIKSVEDALEEIQRHQPDAVFNAAGVKGKPNVDWCEDHPFETIQGNTLMPLLLAYACQQAGVYLLHMGSGCIFYGDSHHEDKAWREDDFGNPTPVYSRSKWAADLALSTLPNVGIARIRMPIDWMPAPGNLIDKLAAFPKVIDVENSVTIVDDMVDVFYQLLQKQAPGIFHVTNPGTMRHRDLIELYEELVDPTHTNEWIPNEELVAKGLATKGRSNNKLSSENLAKFGISMRPIEEALRETLEKYAAAKKEEEHGCGNGDNCCGGGCCEIGEGECC</sequence>
<dbReference type="InterPro" id="IPR036291">
    <property type="entry name" value="NAD(P)-bd_dom_sf"/>
</dbReference>
<evidence type="ECO:0000256" key="1">
    <source>
        <dbReference type="ARBA" id="ARBA00010944"/>
    </source>
</evidence>
<dbReference type="InterPro" id="IPR029903">
    <property type="entry name" value="RmlD-like-bd"/>
</dbReference>
<dbReference type="GO" id="GO:0006556">
    <property type="term" value="P:S-adenosylmethionine biosynthetic process"/>
    <property type="evidence" value="ECO:0007669"/>
    <property type="project" value="TreeGrafter"/>
</dbReference>
<dbReference type="GO" id="GO:0048269">
    <property type="term" value="C:methionine adenosyltransferase complex"/>
    <property type="evidence" value="ECO:0007669"/>
    <property type="project" value="TreeGrafter"/>
</dbReference>
<evidence type="ECO:0000313" key="5">
    <source>
        <dbReference type="Proteomes" id="UP000033935"/>
    </source>
</evidence>
<dbReference type="Proteomes" id="UP000033935">
    <property type="component" value="Unassembled WGS sequence"/>
</dbReference>
<dbReference type="Pfam" id="PF04321">
    <property type="entry name" value="RmlD_sub_bind"/>
    <property type="match status" value="1"/>
</dbReference>
<dbReference type="Gene3D" id="3.40.50.720">
    <property type="entry name" value="NAD(P)-binding Rossmann-like Domain"/>
    <property type="match status" value="1"/>
</dbReference>
<dbReference type="GO" id="GO:0008831">
    <property type="term" value="F:dTDP-4-dehydrorhamnose reductase activity"/>
    <property type="evidence" value="ECO:0007669"/>
    <property type="project" value="UniProtKB-EC"/>
</dbReference>
<comment type="function">
    <text evidence="2">Catalyzes the reduction of dTDP-6-deoxy-L-lyxo-4-hexulose to yield dTDP-L-rhamnose.</text>
</comment>
<accession>A0A0G0MVI3</accession>
<keyword evidence="2" id="KW-0521">NADP</keyword>